<dbReference type="Proteomes" id="UP000243081">
    <property type="component" value="Unassembled WGS sequence"/>
</dbReference>
<name>A0A179IAR8_CORDF</name>
<evidence type="ECO:0000256" key="1">
    <source>
        <dbReference type="SAM" id="MobiDB-lite"/>
    </source>
</evidence>
<reference evidence="2 3" key="1">
    <citation type="submission" date="2016-03" db="EMBL/GenBank/DDBJ databases">
        <title>Fine-scale spatial genetic structure of a fungal parasite of coffee scale insects.</title>
        <authorList>
            <person name="Jackson D."/>
            <person name="Zemenick K.A."/>
            <person name="Malloure B."/>
            <person name="Quandt C.A."/>
            <person name="James T.Y."/>
        </authorList>
    </citation>
    <scope>NUCLEOTIDE SEQUENCE [LARGE SCALE GENOMIC DNA]</scope>
    <source>
        <strain evidence="2 3">UM487</strain>
    </source>
</reference>
<evidence type="ECO:0000313" key="3">
    <source>
        <dbReference type="Proteomes" id="UP000243081"/>
    </source>
</evidence>
<keyword evidence="3" id="KW-1185">Reference proteome</keyword>
<organism evidence="2 3">
    <name type="scientific">Cordyceps confragosa</name>
    <name type="common">Lecanicillium lecanii</name>
    <dbReference type="NCBI Taxonomy" id="2714763"/>
    <lineage>
        <taxon>Eukaryota</taxon>
        <taxon>Fungi</taxon>
        <taxon>Dikarya</taxon>
        <taxon>Ascomycota</taxon>
        <taxon>Pezizomycotina</taxon>
        <taxon>Sordariomycetes</taxon>
        <taxon>Hypocreomycetidae</taxon>
        <taxon>Hypocreales</taxon>
        <taxon>Cordycipitaceae</taxon>
        <taxon>Akanthomyces</taxon>
    </lineage>
</organism>
<dbReference type="SUPFAM" id="SSF82199">
    <property type="entry name" value="SET domain"/>
    <property type="match status" value="1"/>
</dbReference>
<sequence length="599" mass="65294">MVASPDRLEALRQALRDEILDQFAEALLDCSSLQELRNPVLRLEAFVENGDNQSNNRKRNRDHGSLLVSKAVDISSILAAHTSARLSLGVSPPPPSSAAREHQDDQVDSGVAGSKHAAASHTAPAFSVTLAASDAVDENSSPRRMLGALRPAPERDVIDTNRQMEVIDSFPKRAKTQTAPTSLTLEHPTLAKFVTALWDKLHDSAVLDPQLLEGLALLTSGAGGSTLLTDIVNHAPTRAVIPDARAALDTTTAASPSNGAEAVFKRGNVVCRRVTQASRTCRSVEVIIQARWIEDFDDYVGCLMANDPSMSRIKCRKAALMEACRDFQWSEKELRNRMAVWRSYKDLKDAAGWAALVFSGMGLYHFCKYRIGLSQKGLDTLGRLRSRLEVAADTLHPQWRQLLAFVGQSTRCGFTGHPHDWVVHLDGSKPVPLATTYREPGFFSAFKHLEESVVDTLAWNDDDPRYVPPSNVAAPLAKCHACRQTQSDDPEQNQCYCFPALFGGPRRPAAVQLFRTRDGRNNGLLALMPMERGDAIEEFVGLVTKGVEGLDVMNASTGLGPIRYGRGGKETARASLTTAATQTPSFSILFGKAPSASSW</sequence>
<dbReference type="EMBL" id="LUKN01002257">
    <property type="protein sequence ID" value="OAQ99392.1"/>
    <property type="molecule type" value="Genomic_DNA"/>
</dbReference>
<dbReference type="OrthoDB" id="308383at2759"/>
<comment type="caution">
    <text evidence="2">The sequence shown here is derived from an EMBL/GenBank/DDBJ whole genome shotgun (WGS) entry which is preliminary data.</text>
</comment>
<proteinExistence type="predicted"/>
<protein>
    <recommendedName>
        <fullName evidence="4">SET domain-containing protein</fullName>
    </recommendedName>
</protein>
<accession>A0A179IAR8</accession>
<gene>
    <name evidence="2" type="ORF">LLEC1_05087</name>
</gene>
<dbReference type="OMA" id="GCLMAND"/>
<feature type="region of interest" description="Disordered" evidence="1">
    <location>
        <begin position="86"/>
        <end position="118"/>
    </location>
</feature>
<dbReference type="AlphaFoldDB" id="A0A179IAR8"/>
<dbReference type="InterPro" id="IPR046341">
    <property type="entry name" value="SET_dom_sf"/>
</dbReference>
<evidence type="ECO:0000313" key="2">
    <source>
        <dbReference type="EMBL" id="OAQ99392.1"/>
    </source>
</evidence>
<evidence type="ECO:0008006" key="4">
    <source>
        <dbReference type="Google" id="ProtNLM"/>
    </source>
</evidence>